<reference evidence="2" key="2">
    <citation type="submission" date="2021-04" db="EMBL/GenBank/DDBJ databases">
        <authorList>
            <person name="Gilroy R."/>
        </authorList>
    </citation>
    <scope>NUCLEOTIDE SEQUENCE</scope>
    <source>
        <strain evidence="2">26628</strain>
    </source>
</reference>
<organism evidence="2 3">
    <name type="scientific">Candidatus Borkfalkia faecigallinarum</name>
    <dbReference type="NCBI Taxonomy" id="2838509"/>
    <lineage>
        <taxon>Bacteria</taxon>
        <taxon>Bacillati</taxon>
        <taxon>Bacillota</taxon>
        <taxon>Clostridia</taxon>
        <taxon>Christensenellales</taxon>
        <taxon>Christensenellaceae</taxon>
        <taxon>Candidatus Borkfalkia</taxon>
    </lineage>
</organism>
<dbReference type="EMBL" id="DXFD01000015">
    <property type="protein sequence ID" value="HIX46281.1"/>
    <property type="molecule type" value="Genomic_DNA"/>
</dbReference>
<evidence type="ECO:0008006" key="4">
    <source>
        <dbReference type="Google" id="ProtNLM"/>
    </source>
</evidence>
<evidence type="ECO:0000313" key="2">
    <source>
        <dbReference type="EMBL" id="HIX46281.1"/>
    </source>
</evidence>
<gene>
    <name evidence="2" type="ORF">H9737_01150</name>
</gene>
<comment type="caution">
    <text evidence="2">The sequence shown here is derived from an EMBL/GenBank/DDBJ whole genome shotgun (WGS) entry which is preliminary data.</text>
</comment>
<reference evidence="2" key="1">
    <citation type="journal article" date="2021" name="PeerJ">
        <title>Extensive microbial diversity within the chicken gut microbiome revealed by metagenomics and culture.</title>
        <authorList>
            <person name="Gilroy R."/>
            <person name="Ravi A."/>
            <person name="Getino M."/>
            <person name="Pursley I."/>
            <person name="Horton D.L."/>
            <person name="Alikhan N.F."/>
            <person name="Baker D."/>
            <person name="Gharbi K."/>
            <person name="Hall N."/>
            <person name="Watson M."/>
            <person name="Adriaenssens E.M."/>
            <person name="Foster-Nyarko E."/>
            <person name="Jarju S."/>
            <person name="Secka A."/>
            <person name="Antonio M."/>
            <person name="Oren A."/>
            <person name="Chaudhuri R.R."/>
            <person name="La Ragione R."/>
            <person name="Hildebrand F."/>
            <person name="Pallen M.J."/>
        </authorList>
    </citation>
    <scope>NUCLEOTIDE SEQUENCE</scope>
    <source>
        <strain evidence="2">26628</strain>
    </source>
</reference>
<proteinExistence type="predicted"/>
<sequence>MKRRTGRLAVYCLLGILAAAFAALGLSACSGGRWDIAAGADSTVTAQLVETENGTELRIGGRGEMRDFEEGGAPWQDRAEEIAAVTVGSGVTYIGANAFAGIDADYVILPSTVTAASENFADEAMKIFVFGDVDFASEPALVYTYREEEIVTRDRFWQSDKSSGDIIADGEDLSSADDGRYWRYVREDSDEAQVYEKLKVLFIGNSFTYRNGVVEFSSGVPGLFDGIAEDLGFAVETYSITGPGWYLESHANPSDRCGRQVDKLLSACDDFDYIVLQDQSTCPYRENARFLNGVERMCEKIESTQTHAEVYLYETWGSPFSSAEDGTTIAEMESKLRSAYTAAGEQFGLHVTYVGAAFTDAYYNGGIYLWDTDNRHQGFAGAYLSAATHVGSMLGADVRETAFTGEGLYGAPALGEETLTALREAAYRAASGELAVIDEGEQGPDGGEDEEQAQILKIACWGRFMKEEKFRRLVDGFETYAQENGVEYREIAATYYEGAATSDPYYYIANFTAQVYRDGDPDIVLPCATNFNANQATLAAVEFVPVDVYGQTDRRVAAINDDALTKAFLDYVRTDEAAAILAAQD</sequence>
<feature type="signal peptide" evidence="1">
    <location>
        <begin position="1"/>
        <end position="22"/>
    </location>
</feature>
<evidence type="ECO:0000313" key="3">
    <source>
        <dbReference type="Proteomes" id="UP000824249"/>
    </source>
</evidence>
<dbReference type="AlphaFoldDB" id="A0A9D1VSU0"/>
<dbReference type="PROSITE" id="PS51257">
    <property type="entry name" value="PROKAR_LIPOPROTEIN"/>
    <property type="match status" value="1"/>
</dbReference>
<keyword evidence="1" id="KW-0732">Signal</keyword>
<dbReference type="Proteomes" id="UP000824249">
    <property type="component" value="Unassembled WGS sequence"/>
</dbReference>
<dbReference type="SUPFAM" id="SSF52266">
    <property type="entry name" value="SGNH hydrolase"/>
    <property type="match status" value="1"/>
</dbReference>
<dbReference type="Gene3D" id="3.40.50.1110">
    <property type="entry name" value="SGNH hydrolase"/>
    <property type="match status" value="1"/>
</dbReference>
<name>A0A9D1VSU0_9FIRM</name>
<dbReference type="Gene3D" id="3.80.10.10">
    <property type="entry name" value="Ribonuclease Inhibitor"/>
    <property type="match status" value="1"/>
</dbReference>
<protein>
    <recommendedName>
        <fullName evidence="4">SGNH/GDSL hydrolase family protein</fullName>
    </recommendedName>
</protein>
<dbReference type="InterPro" id="IPR032675">
    <property type="entry name" value="LRR_dom_sf"/>
</dbReference>
<feature type="chain" id="PRO_5038586129" description="SGNH/GDSL hydrolase family protein" evidence="1">
    <location>
        <begin position="23"/>
        <end position="585"/>
    </location>
</feature>
<evidence type="ECO:0000256" key="1">
    <source>
        <dbReference type="SAM" id="SignalP"/>
    </source>
</evidence>
<dbReference type="InterPro" id="IPR036514">
    <property type="entry name" value="SGNH_hydro_sf"/>
</dbReference>
<accession>A0A9D1VSU0</accession>